<dbReference type="GO" id="GO:0004190">
    <property type="term" value="F:aspartic-type endopeptidase activity"/>
    <property type="evidence" value="ECO:0007669"/>
    <property type="project" value="InterPro"/>
</dbReference>
<feature type="transmembrane region" description="Helical" evidence="1">
    <location>
        <begin position="51"/>
        <end position="71"/>
    </location>
</feature>
<dbReference type="AlphaFoldDB" id="A0A7V0I9T1"/>
<reference evidence="3" key="1">
    <citation type="journal article" date="2020" name="mSystems">
        <title>Genome- and Community-Level Interaction Insights into Carbon Utilization and Element Cycling Functions of Hydrothermarchaeota in Hydrothermal Sediment.</title>
        <authorList>
            <person name="Zhou Z."/>
            <person name="Liu Y."/>
            <person name="Xu W."/>
            <person name="Pan J."/>
            <person name="Luo Z.H."/>
            <person name="Li M."/>
        </authorList>
    </citation>
    <scope>NUCLEOTIDE SEQUENCE [LARGE SCALE GENOMIC DNA]</scope>
    <source>
        <strain evidence="3">HyVt-113</strain>
    </source>
</reference>
<keyword evidence="1" id="KW-1133">Transmembrane helix</keyword>
<accession>A0A7V0I9T1</accession>
<sequence length="269" mass="30477">MLFIGIVGFGYAAYSDLKTTEFSDLLPYSIIASAVAVRALFSVLTNSYTPLLNSIIIGLLFLGFGMVLYLLKQWGDGDAWLLGALGFLFPDASGFTYSSPIPFYLGLLLNFFFISFFYLAIYSVVLGFKEKVGRKFIREFRGELKSFVKILIVLSVITGFISLYLIFKIGIEPLKVYPIIISPLLLMSLSLFVYYGKFLEKAVFRKKIHVSKLREGDVPVDNRWKVLSKEEVTKLKERGGHIWIKEGVRFAPVFLITLLVTLFYGVLFL</sequence>
<keyword evidence="1" id="KW-0472">Membrane</keyword>
<feature type="transmembrane region" description="Helical" evidence="1">
    <location>
        <begin position="103"/>
        <end position="126"/>
    </location>
</feature>
<organism evidence="3">
    <name type="scientific">Desulfofervidus auxilii</name>
    <dbReference type="NCBI Taxonomy" id="1621989"/>
    <lineage>
        <taxon>Bacteria</taxon>
        <taxon>Pseudomonadati</taxon>
        <taxon>Thermodesulfobacteriota</taxon>
        <taxon>Candidatus Desulfofervidia</taxon>
        <taxon>Candidatus Desulfofervidales</taxon>
        <taxon>Candidatus Desulfofervidaceae</taxon>
        <taxon>Candidatus Desulfofervidus</taxon>
    </lineage>
</organism>
<evidence type="ECO:0000313" key="3">
    <source>
        <dbReference type="EMBL" id="HDD35190.1"/>
    </source>
</evidence>
<feature type="domain" description="Prepilin type IV endopeptidase peptidase" evidence="2">
    <location>
        <begin position="5"/>
        <end position="123"/>
    </location>
</feature>
<keyword evidence="1" id="KW-0812">Transmembrane</keyword>
<gene>
    <name evidence="3" type="ORF">ENF30_00140</name>
</gene>
<dbReference type="InterPro" id="IPR000045">
    <property type="entry name" value="Prepilin_IV_endopep_pep"/>
</dbReference>
<feature type="transmembrane region" description="Helical" evidence="1">
    <location>
        <begin position="147"/>
        <end position="167"/>
    </location>
</feature>
<feature type="transmembrane region" description="Helical" evidence="1">
    <location>
        <begin position="248"/>
        <end position="267"/>
    </location>
</feature>
<protein>
    <recommendedName>
        <fullName evidence="2">Prepilin type IV endopeptidase peptidase domain-containing protein</fullName>
    </recommendedName>
</protein>
<dbReference type="EMBL" id="DQWQ01000007">
    <property type="protein sequence ID" value="HDD35190.1"/>
    <property type="molecule type" value="Genomic_DNA"/>
</dbReference>
<comment type="caution">
    <text evidence="3">The sequence shown here is derived from an EMBL/GenBank/DDBJ whole genome shotgun (WGS) entry which is preliminary data.</text>
</comment>
<dbReference type="Proteomes" id="UP000885706">
    <property type="component" value="Unassembled WGS sequence"/>
</dbReference>
<feature type="transmembrane region" description="Helical" evidence="1">
    <location>
        <begin position="179"/>
        <end position="196"/>
    </location>
</feature>
<evidence type="ECO:0000256" key="1">
    <source>
        <dbReference type="SAM" id="Phobius"/>
    </source>
</evidence>
<dbReference type="Pfam" id="PF01478">
    <property type="entry name" value="Peptidase_A24"/>
    <property type="match status" value="1"/>
</dbReference>
<name>A0A7V0I9T1_DESA2</name>
<dbReference type="Gene3D" id="1.20.120.1220">
    <property type="match status" value="1"/>
</dbReference>
<dbReference type="GO" id="GO:0016020">
    <property type="term" value="C:membrane"/>
    <property type="evidence" value="ECO:0007669"/>
    <property type="project" value="InterPro"/>
</dbReference>
<proteinExistence type="predicted"/>
<feature type="transmembrane region" description="Helical" evidence="1">
    <location>
        <begin position="25"/>
        <end position="44"/>
    </location>
</feature>
<evidence type="ECO:0000259" key="2">
    <source>
        <dbReference type="Pfam" id="PF01478"/>
    </source>
</evidence>